<organism evidence="2 3">
    <name type="scientific">Halanaerobium polyolivorans</name>
    <dbReference type="NCBI Taxonomy" id="2886943"/>
    <lineage>
        <taxon>Bacteria</taxon>
        <taxon>Bacillati</taxon>
        <taxon>Bacillota</taxon>
        <taxon>Clostridia</taxon>
        <taxon>Halanaerobiales</taxon>
        <taxon>Halanaerobiaceae</taxon>
        <taxon>Halanaerobium</taxon>
    </lineage>
</organism>
<dbReference type="InterPro" id="IPR043519">
    <property type="entry name" value="NT_sf"/>
</dbReference>
<sequence length="138" mass="16102">MDIEKIKEILSNRKEIIFAYLFGSFAENKENPLSDIDLAIYIDQNKKPQSGVFGYRSELIVELQAAVNRDIDLVILNNITAAFAHDILKNGVLLINKSAQKRNRFHEKTMREYLDFLPMYKVQSEYLTKRIKEKRFGS</sequence>
<dbReference type="NCBIfam" id="NF047752">
    <property type="entry name" value="MntA_antitoxin"/>
    <property type="match status" value="1"/>
</dbReference>
<dbReference type="Proteomes" id="UP001199296">
    <property type="component" value="Unassembled WGS sequence"/>
</dbReference>
<reference evidence="2 3" key="1">
    <citation type="submission" date="2021-10" db="EMBL/GenBank/DDBJ databases">
        <authorList>
            <person name="Grouzdev D.S."/>
            <person name="Pantiukh K.S."/>
            <person name="Krutkina M.S."/>
        </authorList>
    </citation>
    <scope>NUCLEOTIDE SEQUENCE [LARGE SCALE GENOMIC DNA]</scope>
    <source>
        <strain evidence="2 3">Z-7514</strain>
    </source>
</reference>
<dbReference type="AlphaFoldDB" id="A0AAW4X1C7"/>
<dbReference type="PANTHER" id="PTHR43852">
    <property type="entry name" value="NUCLEOTIDYLTRANSFERASE"/>
    <property type="match status" value="1"/>
</dbReference>
<dbReference type="SUPFAM" id="SSF81301">
    <property type="entry name" value="Nucleotidyltransferase"/>
    <property type="match status" value="1"/>
</dbReference>
<name>A0AAW4X1C7_9FIRM</name>
<dbReference type="RefSeq" id="WP_229346322.1">
    <property type="nucleotide sequence ID" value="NZ_JAJFAT010000014.1"/>
</dbReference>
<dbReference type="Gene3D" id="3.30.460.10">
    <property type="entry name" value="Beta Polymerase, domain 2"/>
    <property type="match status" value="1"/>
</dbReference>
<evidence type="ECO:0000313" key="3">
    <source>
        <dbReference type="Proteomes" id="UP001199296"/>
    </source>
</evidence>
<proteinExistence type="predicted"/>
<evidence type="ECO:0000259" key="1">
    <source>
        <dbReference type="Pfam" id="PF18765"/>
    </source>
</evidence>
<feature type="domain" description="Polymerase beta nucleotidyltransferase" evidence="1">
    <location>
        <begin position="4"/>
        <end position="98"/>
    </location>
</feature>
<accession>A0AAW4X1C7</accession>
<evidence type="ECO:0000313" key="2">
    <source>
        <dbReference type="EMBL" id="MCC3145621.1"/>
    </source>
</evidence>
<dbReference type="InterPro" id="IPR052930">
    <property type="entry name" value="TA_antitoxin_MntA"/>
</dbReference>
<keyword evidence="3" id="KW-1185">Reference proteome</keyword>
<dbReference type="CDD" id="cd05403">
    <property type="entry name" value="NT_KNTase_like"/>
    <property type="match status" value="1"/>
</dbReference>
<dbReference type="Pfam" id="PF18765">
    <property type="entry name" value="Polbeta"/>
    <property type="match status" value="1"/>
</dbReference>
<gene>
    <name evidence="2" type="ORF">LJ207_09825</name>
</gene>
<dbReference type="PANTHER" id="PTHR43852:SF3">
    <property type="entry name" value="NUCLEOTIDYLTRANSFERASE"/>
    <property type="match status" value="1"/>
</dbReference>
<dbReference type="InterPro" id="IPR041633">
    <property type="entry name" value="Polbeta"/>
</dbReference>
<dbReference type="EMBL" id="JAJFAT010000014">
    <property type="protein sequence ID" value="MCC3145621.1"/>
    <property type="molecule type" value="Genomic_DNA"/>
</dbReference>
<comment type="caution">
    <text evidence="2">The sequence shown here is derived from an EMBL/GenBank/DDBJ whole genome shotgun (WGS) entry which is preliminary data.</text>
</comment>
<protein>
    <submittedName>
        <fullName evidence="2">Nucleotidyltransferase domain-containing protein</fullName>
    </submittedName>
</protein>